<dbReference type="EMBL" id="LT670817">
    <property type="protein sequence ID" value="SHH52700.1"/>
    <property type="molecule type" value="Genomic_DNA"/>
</dbReference>
<feature type="transmembrane region" description="Helical" evidence="1">
    <location>
        <begin position="161"/>
        <end position="186"/>
    </location>
</feature>
<feature type="transmembrane region" description="Helical" evidence="1">
    <location>
        <begin position="57"/>
        <end position="77"/>
    </location>
</feature>
<feature type="transmembrane region" description="Helical" evidence="1">
    <location>
        <begin position="108"/>
        <end position="129"/>
    </location>
</feature>
<accession>A0A1M5TPV7</accession>
<evidence type="ECO:0000313" key="3">
    <source>
        <dbReference type="Proteomes" id="UP000189796"/>
    </source>
</evidence>
<gene>
    <name evidence="2" type="ORF">SAMN05443248_5108</name>
</gene>
<proteinExistence type="predicted"/>
<sequence>MLTRRDLTRLFIKVFGLLILLGAAVDLPSTIYQFALQMHSWETARVAFTWPTAVMVGASYFGPIAAYVAVGLGFMWWSGGIVDRARQAPNDGDLPVTSTDLKNIEVSLVTVIGLYFLAGGFAELCRTIFSQGVYYGLGGSPTPEPLWTRVMRSGAWLEIPWIMQALVKLTIGALLVLGRGATVATLRQARYWVRKWRAWPYQPE</sequence>
<reference evidence="2 3" key="1">
    <citation type="submission" date="2016-11" db="EMBL/GenBank/DDBJ databases">
        <authorList>
            <person name="Jaros S."/>
            <person name="Januszkiewicz K."/>
            <person name="Wedrychowicz H."/>
        </authorList>
    </citation>
    <scope>NUCLEOTIDE SEQUENCE [LARGE SCALE GENOMIC DNA]</scope>
    <source>
        <strain evidence="2 3">GAS138</strain>
    </source>
</reference>
<keyword evidence="1" id="KW-0472">Membrane</keyword>
<name>A0A1M5TPV7_9BRAD</name>
<organism evidence="2 3">
    <name type="scientific">Bradyrhizobium erythrophlei</name>
    <dbReference type="NCBI Taxonomy" id="1437360"/>
    <lineage>
        <taxon>Bacteria</taxon>
        <taxon>Pseudomonadati</taxon>
        <taxon>Pseudomonadota</taxon>
        <taxon>Alphaproteobacteria</taxon>
        <taxon>Hyphomicrobiales</taxon>
        <taxon>Nitrobacteraceae</taxon>
        <taxon>Bradyrhizobium</taxon>
    </lineage>
</organism>
<keyword evidence="1" id="KW-0812">Transmembrane</keyword>
<keyword evidence="1" id="KW-1133">Transmembrane helix</keyword>
<protein>
    <submittedName>
        <fullName evidence="2">Uncharacterized protein</fullName>
    </submittedName>
</protein>
<evidence type="ECO:0000256" key="1">
    <source>
        <dbReference type="SAM" id="Phobius"/>
    </source>
</evidence>
<dbReference type="Proteomes" id="UP000189796">
    <property type="component" value="Chromosome I"/>
</dbReference>
<evidence type="ECO:0000313" key="2">
    <source>
        <dbReference type="EMBL" id="SHH52700.1"/>
    </source>
</evidence>
<dbReference type="AlphaFoldDB" id="A0A1M5TPV7"/>